<reference evidence="16" key="1">
    <citation type="submission" date="2019-11" db="EMBL/GenBank/DDBJ databases">
        <title>Isolation and characterization of a novel species in the genus Sulfuriferula.</title>
        <authorList>
            <person name="Mochizuki J."/>
            <person name="Kojima H."/>
            <person name="Fukui M."/>
        </authorList>
    </citation>
    <scope>NUCLEOTIDE SEQUENCE [LARGE SCALE GENOMIC DNA]</scope>
    <source>
        <strain evidence="16">SGTM</strain>
    </source>
</reference>
<dbReference type="Gene3D" id="3.40.1440.60">
    <property type="entry name" value="PriA, 3(prime) DNA-binding domain"/>
    <property type="match status" value="1"/>
</dbReference>
<dbReference type="Proteomes" id="UP000463939">
    <property type="component" value="Chromosome"/>
</dbReference>
<accession>A0A809SAZ5</accession>
<evidence type="ECO:0000259" key="14">
    <source>
        <dbReference type="PROSITE" id="PS51194"/>
    </source>
</evidence>
<dbReference type="NCBIfam" id="TIGR00595">
    <property type="entry name" value="priA"/>
    <property type="match status" value="1"/>
</dbReference>
<dbReference type="AlphaFoldDB" id="A0A809SAZ5"/>
<keyword evidence="10 12" id="KW-0413">Isomerase</keyword>
<evidence type="ECO:0000256" key="7">
    <source>
        <dbReference type="ARBA" id="ARBA00022833"/>
    </source>
</evidence>
<dbReference type="GO" id="GO:1990077">
    <property type="term" value="C:primosome complex"/>
    <property type="evidence" value="ECO:0007669"/>
    <property type="project" value="UniProtKB-UniRule"/>
</dbReference>
<feature type="domain" description="Helicase C-terminal" evidence="14">
    <location>
        <begin position="468"/>
        <end position="628"/>
    </location>
</feature>
<dbReference type="InterPro" id="IPR040498">
    <property type="entry name" value="PriA_CRR"/>
</dbReference>
<comment type="similarity">
    <text evidence="12">Belongs to the helicase family. PriA subfamily.</text>
</comment>
<sequence length="727" mass="80203">MLPVIAQVALDLPVPRLFDYLAPTLTAADVGRRVCVPFGRKELLGIVLAVGHKSDHPVARLKPISQVLDDAPILPAEVLKLLQFCSDYYHHPLGATVLSALPTALRKPQPYTLKTTSAWQLTESGQRAEIPARAHGQRALFTLLADGAVHPAASLAAASASYRSTLKHWLELGWVSLLSTIAPLNNNAVVADIAPVLNPEQASAVEKISAATGQFQPFLLHGVTGSGKTEVYLHLVQAALAQGGQVLVLVPEINLTPQLTGVFRARFPDVEIATLNSGMNDGDRLQHWLAASAGRARIVLGTRLAVFTPLPQLALIIIDEEHDSSFYQQDGLRYAARDVAIIRAQQRNIPIMLGSATPALETWHNAQTGRYQRLSLTQRAISAATLPSIRLVDLRTQKCDAGISPALSAAIQQRLDLQQQSLIFINRRGYAPTLVCRACGWNAGCPRCSVRLVVHLRDKQLRCHHCGYAQRVPHACPDCGNVDISPTGVGTQRLEEKLQQQFPTARVLRIDRDSTRRKDSWATMQQQIRAGEVDILIGTQLLAKGHDFPNLTLVGVIDADSALYSPDFRASERLFSQLMQVSGRAGRAQHTGEVLIQTEFIDHPLYRALQKHDYIGYAKTLLNERRSASFPPYIHQAVLRAEAEYVQDALAFLSEAKAQASDNEHISLFDPTPAALTRKANVERALLLVQSPNRRVLQGFLQEWISRVYKMKANKLRWHLDVDPWEI</sequence>
<dbReference type="PROSITE" id="PS51192">
    <property type="entry name" value="HELICASE_ATP_BIND_1"/>
    <property type="match status" value="1"/>
</dbReference>
<dbReference type="EMBL" id="AP021881">
    <property type="protein sequence ID" value="BBP02353.1"/>
    <property type="molecule type" value="Genomic_DNA"/>
</dbReference>
<keyword evidence="16" id="KW-1185">Reference proteome</keyword>
<evidence type="ECO:0000256" key="4">
    <source>
        <dbReference type="ARBA" id="ARBA00022741"/>
    </source>
</evidence>
<keyword evidence="2 12" id="KW-0235">DNA replication</keyword>
<dbReference type="KEGG" id="sniv:SFSGTM_30610"/>
<protein>
    <recommendedName>
        <fullName evidence="12">Replication restart protein PriA</fullName>
    </recommendedName>
    <alternativeName>
        <fullName evidence="12">ATP-dependent DNA helicase PriA</fullName>
        <ecNumber evidence="12">5.6.2.4</ecNumber>
    </alternativeName>
    <alternativeName>
        <fullName evidence="12">DNA 3'-5' helicase PriA</fullName>
    </alternativeName>
</protein>
<dbReference type="GO" id="GO:0006302">
    <property type="term" value="P:double-strand break repair"/>
    <property type="evidence" value="ECO:0007669"/>
    <property type="project" value="InterPro"/>
</dbReference>
<dbReference type="InterPro" id="IPR001650">
    <property type="entry name" value="Helicase_C-like"/>
</dbReference>
<dbReference type="InterPro" id="IPR042115">
    <property type="entry name" value="PriA_3primeBD_sf"/>
</dbReference>
<dbReference type="Pfam" id="PF00271">
    <property type="entry name" value="Helicase_C"/>
    <property type="match status" value="1"/>
</dbReference>
<evidence type="ECO:0000256" key="8">
    <source>
        <dbReference type="ARBA" id="ARBA00022840"/>
    </source>
</evidence>
<dbReference type="SUPFAM" id="SSF52540">
    <property type="entry name" value="P-loop containing nucleoside triphosphate hydrolases"/>
    <property type="match status" value="2"/>
</dbReference>
<comment type="catalytic activity">
    <reaction evidence="12">
        <text>Couples ATP hydrolysis with the unwinding of duplex DNA by translocating in the 3'-5' direction.</text>
        <dbReference type="EC" id="5.6.2.4"/>
    </reaction>
</comment>
<comment type="subunit">
    <text evidence="12">Component of the replication restart primosome.</text>
</comment>
<dbReference type="RefSeq" id="WP_162085997.1">
    <property type="nucleotide sequence ID" value="NZ_AP021881.1"/>
</dbReference>
<dbReference type="GO" id="GO:0006310">
    <property type="term" value="P:DNA recombination"/>
    <property type="evidence" value="ECO:0007669"/>
    <property type="project" value="InterPro"/>
</dbReference>
<proteinExistence type="inferred from homology"/>
<evidence type="ECO:0000256" key="10">
    <source>
        <dbReference type="ARBA" id="ARBA00023235"/>
    </source>
</evidence>
<dbReference type="InterPro" id="IPR027417">
    <property type="entry name" value="P-loop_NTPase"/>
</dbReference>
<evidence type="ECO:0000256" key="5">
    <source>
        <dbReference type="ARBA" id="ARBA00022801"/>
    </source>
</evidence>
<evidence type="ECO:0000256" key="2">
    <source>
        <dbReference type="ARBA" id="ARBA00022705"/>
    </source>
</evidence>
<dbReference type="GO" id="GO:0008270">
    <property type="term" value="F:zinc ion binding"/>
    <property type="evidence" value="ECO:0007669"/>
    <property type="project" value="UniProtKB-UniRule"/>
</dbReference>
<comment type="catalytic activity">
    <reaction evidence="11 12">
        <text>ATP + H2O = ADP + phosphate + H(+)</text>
        <dbReference type="Rhea" id="RHEA:13065"/>
        <dbReference type="ChEBI" id="CHEBI:15377"/>
        <dbReference type="ChEBI" id="CHEBI:15378"/>
        <dbReference type="ChEBI" id="CHEBI:30616"/>
        <dbReference type="ChEBI" id="CHEBI:43474"/>
        <dbReference type="ChEBI" id="CHEBI:456216"/>
        <dbReference type="EC" id="5.6.2.4"/>
    </reaction>
</comment>
<dbReference type="PANTHER" id="PTHR30580:SF0">
    <property type="entry name" value="PRIMOSOMAL PROTEIN N"/>
    <property type="match status" value="1"/>
</dbReference>
<evidence type="ECO:0000256" key="1">
    <source>
        <dbReference type="ARBA" id="ARBA00022515"/>
    </source>
</evidence>
<feature type="domain" description="Helicase ATP-binding" evidence="13">
    <location>
        <begin position="209"/>
        <end position="376"/>
    </location>
</feature>
<feature type="binding site" evidence="12">
    <location>
        <position position="479"/>
    </location>
    <ligand>
        <name>Zn(2+)</name>
        <dbReference type="ChEBI" id="CHEBI:29105"/>
        <label>1</label>
    </ligand>
</feature>
<evidence type="ECO:0000313" key="16">
    <source>
        <dbReference type="Proteomes" id="UP000463939"/>
    </source>
</evidence>
<evidence type="ECO:0000256" key="12">
    <source>
        <dbReference type="HAMAP-Rule" id="MF_00983"/>
    </source>
</evidence>
<keyword evidence="6 12" id="KW-0347">Helicase</keyword>
<gene>
    <name evidence="12 15" type="primary">priA</name>
    <name evidence="15" type="ORF">SFSGTM_30610</name>
</gene>
<dbReference type="InterPro" id="IPR011545">
    <property type="entry name" value="DEAD/DEAH_box_helicase_dom"/>
</dbReference>
<dbReference type="InterPro" id="IPR014001">
    <property type="entry name" value="Helicase_ATP-bd"/>
</dbReference>
<dbReference type="SMART" id="SM00487">
    <property type="entry name" value="DEXDc"/>
    <property type="match status" value="1"/>
</dbReference>
<dbReference type="HAMAP" id="MF_00983">
    <property type="entry name" value="PriA"/>
    <property type="match status" value="1"/>
</dbReference>
<dbReference type="GO" id="GO:0043138">
    <property type="term" value="F:3'-5' DNA helicase activity"/>
    <property type="evidence" value="ECO:0007669"/>
    <property type="project" value="UniProtKB-EC"/>
</dbReference>
<dbReference type="CDD" id="cd18804">
    <property type="entry name" value="SF2_C_priA"/>
    <property type="match status" value="1"/>
</dbReference>
<feature type="binding site" evidence="12">
    <location>
        <position position="476"/>
    </location>
    <ligand>
        <name>Zn(2+)</name>
        <dbReference type="ChEBI" id="CHEBI:29105"/>
        <label>1</label>
    </ligand>
</feature>
<evidence type="ECO:0000256" key="11">
    <source>
        <dbReference type="ARBA" id="ARBA00048988"/>
    </source>
</evidence>
<feature type="binding site" evidence="12">
    <location>
        <position position="448"/>
    </location>
    <ligand>
        <name>Zn(2+)</name>
        <dbReference type="ChEBI" id="CHEBI:29105"/>
        <label>2</label>
    </ligand>
</feature>
<dbReference type="InterPro" id="IPR005259">
    <property type="entry name" value="PriA"/>
</dbReference>
<dbReference type="GO" id="GO:0016787">
    <property type="term" value="F:hydrolase activity"/>
    <property type="evidence" value="ECO:0007669"/>
    <property type="project" value="UniProtKB-KW"/>
</dbReference>
<dbReference type="GO" id="GO:0003677">
    <property type="term" value="F:DNA binding"/>
    <property type="evidence" value="ECO:0007669"/>
    <property type="project" value="UniProtKB-UniRule"/>
</dbReference>
<keyword evidence="4 12" id="KW-0547">Nucleotide-binding</keyword>
<keyword evidence="9 12" id="KW-0238">DNA-binding</keyword>
<dbReference type="Pfam" id="PF18074">
    <property type="entry name" value="PriA_C"/>
    <property type="match status" value="1"/>
</dbReference>
<evidence type="ECO:0000256" key="6">
    <source>
        <dbReference type="ARBA" id="ARBA00022806"/>
    </source>
</evidence>
<feature type="binding site" evidence="12">
    <location>
        <position position="439"/>
    </location>
    <ligand>
        <name>Zn(2+)</name>
        <dbReference type="ChEBI" id="CHEBI:29105"/>
        <label>1</label>
    </ligand>
</feature>
<dbReference type="FunFam" id="3.40.50.300:FF:000489">
    <property type="entry name" value="Primosome assembly protein PriA"/>
    <property type="match status" value="1"/>
</dbReference>
<dbReference type="CDD" id="cd17929">
    <property type="entry name" value="DEXHc_priA"/>
    <property type="match status" value="1"/>
</dbReference>
<comment type="cofactor">
    <cofactor evidence="12">
        <name>Zn(2+)</name>
        <dbReference type="ChEBI" id="CHEBI:29105"/>
    </cofactor>
    <text evidence="12">Binds 2 zinc ions per subunit.</text>
</comment>
<dbReference type="NCBIfam" id="NF004067">
    <property type="entry name" value="PRK05580.1-4"/>
    <property type="match status" value="1"/>
</dbReference>
<keyword evidence="1 12" id="KW-0639">Primosome</keyword>
<keyword evidence="5 12" id="KW-0378">Hydrolase</keyword>
<dbReference type="SMART" id="SM00490">
    <property type="entry name" value="HELICc"/>
    <property type="match status" value="1"/>
</dbReference>
<evidence type="ECO:0000313" key="15">
    <source>
        <dbReference type="EMBL" id="BBP02353.1"/>
    </source>
</evidence>
<organism evidence="15 16">
    <name type="scientific">Sulfuriferula nivalis</name>
    <dbReference type="NCBI Taxonomy" id="2675298"/>
    <lineage>
        <taxon>Bacteria</taxon>
        <taxon>Pseudomonadati</taxon>
        <taxon>Pseudomonadota</taxon>
        <taxon>Betaproteobacteria</taxon>
        <taxon>Nitrosomonadales</taxon>
        <taxon>Sulfuricellaceae</taxon>
        <taxon>Sulfuriferula</taxon>
    </lineage>
</organism>
<evidence type="ECO:0000259" key="13">
    <source>
        <dbReference type="PROSITE" id="PS51192"/>
    </source>
</evidence>
<comment type="function">
    <text evidence="12">Initiates the restart of stalled replication forks, which reloads the replicative helicase on sites other than the origin of replication. Recognizes and binds to abandoned replication forks and remodels them to uncover a helicase loading site. Promotes assembly of the primosome at these replication forks.</text>
</comment>
<dbReference type="PROSITE" id="PS51194">
    <property type="entry name" value="HELICASE_CTER"/>
    <property type="match status" value="1"/>
</dbReference>
<dbReference type="PANTHER" id="PTHR30580">
    <property type="entry name" value="PRIMOSOMAL PROTEIN N"/>
    <property type="match status" value="1"/>
</dbReference>
<feature type="binding site" evidence="12">
    <location>
        <position position="466"/>
    </location>
    <ligand>
        <name>Zn(2+)</name>
        <dbReference type="ChEBI" id="CHEBI:29105"/>
        <label>2</label>
    </ligand>
</feature>
<dbReference type="FunFam" id="3.40.1440.60:FF:000001">
    <property type="entry name" value="Primosomal protein N"/>
    <property type="match status" value="1"/>
</dbReference>
<dbReference type="Pfam" id="PF17764">
    <property type="entry name" value="PriA_3primeBD"/>
    <property type="match status" value="1"/>
</dbReference>
<keyword evidence="3 12" id="KW-0479">Metal-binding</keyword>
<feature type="binding site" evidence="12">
    <location>
        <position position="445"/>
    </location>
    <ligand>
        <name>Zn(2+)</name>
        <dbReference type="ChEBI" id="CHEBI:29105"/>
        <label>2</label>
    </ligand>
</feature>
<keyword evidence="7 12" id="KW-0862">Zinc</keyword>
<dbReference type="EC" id="5.6.2.4" evidence="12"/>
<feature type="binding site" evidence="12">
    <location>
        <position position="463"/>
    </location>
    <ligand>
        <name>Zn(2+)</name>
        <dbReference type="ChEBI" id="CHEBI:29105"/>
        <label>2</label>
    </ligand>
</feature>
<evidence type="ECO:0000256" key="9">
    <source>
        <dbReference type="ARBA" id="ARBA00023125"/>
    </source>
</evidence>
<dbReference type="GO" id="GO:0006269">
    <property type="term" value="P:DNA replication, synthesis of primer"/>
    <property type="evidence" value="ECO:0007669"/>
    <property type="project" value="UniProtKB-KW"/>
</dbReference>
<dbReference type="GO" id="GO:0006270">
    <property type="term" value="P:DNA replication initiation"/>
    <property type="evidence" value="ECO:0007669"/>
    <property type="project" value="TreeGrafter"/>
</dbReference>
<dbReference type="Pfam" id="PF00270">
    <property type="entry name" value="DEAD"/>
    <property type="match status" value="1"/>
</dbReference>
<dbReference type="Gene3D" id="3.40.50.300">
    <property type="entry name" value="P-loop containing nucleotide triphosphate hydrolases"/>
    <property type="match status" value="2"/>
</dbReference>
<keyword evidence="8 12" id="KW-0067">ATP-binding</keyword>
<dbReference type="GO" id="GO:0005524">
    <property type="term" value="F:ATP binding"/>
    <property type="evidence" value="ECO:0007669"/>
    <property type="project" value="UniProtKB-UniRule"/>
</dbReference>
<evidence type="ECO:0000256" key="3">
    <source>
        <dbReference type="ARBA" id="ARBA00022723"/>
    </source>
</evidence>
<dbReference type="Pfam" id="PF18319">
    <property type="entry name" value="Zn_ribbon_PriA"/>
    <property type="match status" value="1"/>
</dbReference>
<dbReference type="InterPro" id="IPR041236">
    <property type="entry name" value="PriA_C"/>
</dbReference>
<dbReference type="InterPro" id="IPR041222">
    <property type="entry name" value="PriA_3primeBD"/>
</dbReference>
<feature type="binding site" evidence="12">
    <location>
        <position position="436"/>
    </location>
    <ligand>
        <name>Zn(2+)</name>
        <dbReference type="ChEBI" id="CHEBI:29105"/>
        <label>1</label>
    </ligand>
</feature>
<name>A0A809SAZ5_9PROT</name>